<dbReference type="InterPro" id="IPR015496">
    <property type="entry name" value="Ubiquilin"/>
</dbReference>
<dbReference type="GO" id="GO:0005829">
    <property type="term" value="C:cytosol"/>
    <property type="evidence" value="ECO:0007669"/>
    <property type="project" value="TreeGrafter"/>
</dbReference>
<dbReference type="CDD" id="cd14399">
    <property type="entry name" value="UBA_PLICs"/>
    <property type="match status" value="1"/>
</dbReference>
<dbReference type="PANTHER" id="PTHR10677:SF3">
    <property type="entry name" value="FI07626P-RELATED"/>
    <property type="match status" value="1"/>
</dbReference>
<protein>
    <submittedName>
        <fullName evidence="4">Ubiquitin-domain-containing protein</fullName>
    </submittedName>
</protein>
<sequence length="366" mass="37505">MRYWSGPAEIKLQITISTDKTVLELKQAIAEKTEVEAERQRLIYSGRVLKDEEGLSTYKIASGHTIHMVKGVNRSAAASSGASSSTPQQLPTMQAGQNVHDPLTQLNGHQGFGLMAGLNPFADMGVNPNDPNMIQTMMSSPEVMQQMAGMLSNPQVVDTIIASNPQLQAMGPQVRQMFQSEGFRQMLADPQRLRQMMEMSAMMRGGDLGALGGGAGAFPAPGVPGGASATGTPSSPSTGTPNAANPPFNPFSMFGGLGAGGFGAPPGAPAAGAGPDTNAFNPAALQSLFGGGGGFGGFGGMGAGAGGWGAPAAPADTRPPEERFETQLQQLQGMGFVNAQQNIRALQATGGNVNSAVEYILGGGGL</sequence>
<dbReference type="Proteomes" id="UP000054007">
    <property type="component" value="Unassembled WGS sequence"/>
</dbReference>
<dbReference type="Pfam" id="PF00240">
    <property type="entry name" value="ubiquitin"/>
    <property type="match status" value="1"/>
</dbReference>
<dbReference type="FunFam" id="1.10.8.10:FF:000079">
    <property type="entry name" value="Ubiquitin family protein"/>
    <property type="match status" value="1"/>
</dbReference>
<dbReference type="EMBL" id="KN880487">
    <property type="protein sequence ID" value="KIY69282.1"/>
    <property type="molecule type" value="Genomic_DNA"/>
</dbReference>
<accession>A0A0D7BFL0</accession>
<proteinExistence type="predicted"/>
<dbReference type="PROSITE" id="PS50053">
    <property type="entry name" value="UBIQUITIN_2"/>
    <property type="match status" value="1"/>
</dbReference>
<dbReference type="InterPro" id="IPR009060">
    <property type="entry name" value="UBA-like_sf"/>
</dbReference>
<dbReference type="SMART" id="SM00727">
    <property type="entry name" value="STI1"/>
    <property type="match status" value="2"/>
</dbReference>
<evidence type="ECO:0000313" key="5">
    <source>
        <dbReference type="Proteomes" id="UP000054007"/>
    </source>
</evidence>
<dbReference type="Gene3D" id="1.10.8.10">
    <property type="entry name" value="DNA helicase RuvA subunit, C-terminal domain"/>
    <property type="match status" value="1"/>
</dbReference>
<dbReference type="GO" id="GO:0006511">
    <property type="term" value="P:ubiquitin-dependent protein catabolic process"/>
    <property type="evidence" value="ECO:0007669"/>
    <property type="project" value="TreeGrafter"/>
</dbReference>
<dbReference type="InterPro" id="IPR000626">
    <property type="entry name" value="Ubiquitin-like_dom"/>
</dbReference>
<dbReference type="GO" id="GO:0031593">
    <property type="term" value="F:polyubiquitin modification-dependent protein binding"/>
    <property type="evidence" value="ECO:0007669"/>
    <property type="project" value="TreeGrafter"/>
</dbReference>
<dbReference type="SUPFAM" id="SSF46934">
    <property type="entry name" value="UBA-like"/>
    <property type="match status" value="1"/>
</dbReference>
<reference evidence="4 5" key="1">
    <citation type="journal article" date="2015" name="Fungal Genet. Biol.">
        <title>Evolution of novel wood decay mechanisms in Agaricales revealed by the genome sequences of Fistulina hepatica and Cylindrobasidium torrendii.</title>
        <authorList>
            <person name="Floudas D."/>
            <person name="Held B.W."/>
            <person name="Riley R."/>
            <person name="Nagy L.G."/>
            <person name="Koehler G."/>
            <person name="Ransdell A.S."/>
            <person name="Younus H."/>
            <person name="Chow J."/>
            <person name="Chiniquy J."/>
            <person name="Lipzen A."/>
            <person name="Tritt A."/>
            <person name="Sun H."/>
            <person name="Haridas S."/>
            <person name="LaButti K."/>
            <person name="Ohm R.A."/>
            <person name="Kues U."/>
            <person name="Blanchette R.A."/>
            <person name="Grigoriev I.V."/>
            <person name="Minto R.E."/>
            <person name="Hibbett D.S."/>
        </authorList>
    </citation>
    <scope>NUCLEOTIDE SEQUENCE [LARGE SCALE GENOMIC DNA]</scope>
    <source>
        <strain evidence="4 5">FP15055 ss-10</strain>
    </source>
</reference>
<organism evidence="4 5">
    <name type="scientific">Cylindrobasidium torrendii FP15055 ss-10</name>
    <dbReference type="NCBI Taxonomy" id="1314674"/>
    <lineage>
        <taxon>Eukaryota</taxon>
        <taxon>Fungi</taxon>
        <taxon>Dikarya</taxon>
        <taxon>Basidiomycota</taxon>
        <taxon>Agaricomycotina</taxon>
        <taxon>Agaricomycetes</taxon>
        <taxon>Agaricomycetidae</taxon>
        <taxon>Agaricales</taxon>
        <taxon>Marasmiineae</taxon>
        <taxon>Physalacriaceae</taxon>
        <taxon>Cylindrobasidium</taxon>
    </lineage>
</organism>
<name>A0A0D7BFL0_9AGAR</name>
<dbReference type="Gene3D" id="3.10.20.90">
    <property type="entry name" value="Phosphatidylinositol 3-kinase Catalytic Subunit, Chain A, domain 1"/>
    <property type="match status" value="1"/>
</dbReference>
<evidence type="ECO:0000313" key="4">
    <source>
        <dbReference type="EMBL" id="KIY69282.1"/>
    </source>
</evidence>
<dbReference type="InterPro" id="IPR006636">
    <property type="entry name" value="STI1_HS-bd"/>
</dbReference>
<evidence type="ECO:0000256" key="1">
    <source>
        <dbReference type="SAM" id="MobiDB-lite"/>
    </source>
</evidence>
<dbReference type="Pfam" id="PF23195">
    <property type="entry name" value="UBQLN1"/>
    <property type="match status" value="1"/>
</dbReference>
<feature type="region of interest" description="Disordered" evidence="1">
    <location>
        <begin position="222"/>
        <end position="249"/>
    </location>
</feature>
<dbReference type="InterPro" id="IPR029071">
    <property type="entry name" value="Ubiquitin-like_domsf"/>
</dbReference>
<dbReference type="Pfam" id="PF00627">
    <property type="entry name" value="UBA"/>
    <property type="match status" value="1"/>
</dbReference>
<dbReference type="PANTHER" id="PTHR10677">
    <property type="entry name" value="UBIQUILIN"/>
    <property type="match status" value="1"/>
</dbReference>
<keyword evidence="5" id="KW-1185">Reference proteome</keyword>
<evidence type="ECO:0000259" key="2">
    <source>
        <dbReference type="PROSITE" id="PS50030"/>
    </source>
</evidence>
<dbReference type="PROSITE" id="PS50030">
    <property type="entry name" value="UBA"/>
    <property type="match status" value="1"/>
</dbReference>
<evidence type="ECO:0000259" key="3">
    <source>
        <dbReference type="PROSITE" id="PS50053"/>
    </source>
</evidence>
<dbReference type="CDD" id="cd16106">
    <property type="entry name" value="Ubl_Dsk2p_like"/>
    <property type="match status" value="1"/>
</dbReference>
<dbReference type="SUPFAM" id="SSF54236">
    <property type="entry name" value="Ubiquitin-like"/>
    <property type="match status" value="1"/>
</dbReference>
<dbReference type="STRING" id="1314674.A0A0D7BFL0"/>
<dbReference type="SMART" id="SM00213">
    <property type="entry name" value="UBQ"/>
    <property type="match status" value="1"/>
</dbReference>
<dbReference type="OrthoDB" id="267397at2759"/>
<feature type="compositionally biased region" description="Low complexity" evidence="1">
    <location>
        <begin position="226"/>
        <end position="246"/>
    </location>
</feature>
<dbReference type="AlphaFoldDB" id="A0A0D7BFL0"/>
<gene>
    <name evidence="4" type="ORF">CYLTODRAFT_373046</name>
</gene>
<dbReference type="SMART" id="SM00165">
    <property type="entry name" value="UBA"/>
    <property type="match status" value="1"/>
</dbReference>
<feature type="domain" description="UBA" evidence="2">
    <location>
        <begin position="319"/>
        <end position="363"/>
    </location>
</feature>
<dbReference type="InterPro" id="IPR015940">
    <property type="entry name" value="UBA"/>
</dbReference>
<feature type="domain" description="Ubiquitin-like" evidence="3">
    <location>
        <begin position="1"/>
        <end position="69"/>
    </location>
</feature>